<evidence type="ECO:0008006" key="5">
    <source>
        <dbReference type="Google" id="ProtNLM"/>
    </source>
</evidence>
<dbReference type="Gene3D" id="3.10.100.10">
    <property type="entry name" value="Mannose-Binding Protein A, subunit A"/>
    <property type="match status" value="1"/>
</dbReference>
<evidence type="ECO:0000313" key="3">
    <source>
        <dbReference type="Ensembl" id="ENSVKKP00000018387.1"/>
    </source>
</evidence>
<comment type="subcellular location">
    <subcellularLocation>
        <location evidence="1">Secreted</location>
    </subcellularLocation>
</comment>
<dbReference type="InterPro" id="IPR016186">
    <property type="entry name" value="C-type_lectin-like/link_sf"/>
</dbReference>
<dbReference type="InterPro" id="IPR016187">
    <property type="entry name" value="CTDL_fold"/>
</dbReference>
<dbReference type="SUPFAM" id="SSF56436">
    <property type="entry name" value="C-type lectin-like"/>
    <property type="match status" value="1"/>
</dbReference>
<reference evidence="3" key="2">
    <citation type="submission" date="2025-09" db="UniProtKB">
        <authorList>
            <consortium name="Ensembl"/>
        </authorList>
    </citation>
    <scope>IDENTIFICATION</scope>
</reference>
<dbReference type="Ensembl" id="ENSVKKT00000018850.1">
    <property type="protein sequence ID" value="ENSVKKP00000018387.1"/>
    <property type="gene ID" value="ENSVKKG00000012529.1"/>
</dbReference>
<dbReference type="AlphaFoldDB" id="A0A8D2Q4K5"/>
<keyword evidence="4" id="KW-1185">Reference proteome</keyword>
<keyword evidence="2" id="KW-0964">Secreted</keyword>
<accession>A0A8D2Q4K5</accession>
<sequence length="140" mass="15112">LWENTQTQDVTVRVLLGASSRNERTWCRGSGPCYSAHLGSLNFHQAQDACAQLGGGLSTASGEAEIQALLALLTGVSNGDLSNSTYSQYMCGTEVEDNLCRIICCSSFLPFSWVPVLLSCHSVYPYVPINLSCLQKSSKI</sequence>
<evidence type="ECO:0000256" key="2">
    <source>
        <dbReference type="ARBA" id="ARBA00022525"/>
    </source>
</evidence>
<proteinExistence type="predicted"/>
<name>A0A8D2Q4K5_VARKO</name>
<evidence type="ECO:0000256" key="1">
    <source>
        <dbReference type="ARBA" id="ARBA00004613"/>
    </source>
</evidence>
<reference evidence="3" key="1">
    <citation type="submission" date="2025-08" db="UniProtKB">
        <authorList>
            <consortium name="Ensembl"/>
        </authorList>
    </citation>
    <scope>IDENTIFICATION</scope>
</reference>
<dbReference type="GO" id="GO:0005576">
    <property type="term" value="C:extracellular region"/>
    <property type="evidence" value="ECO:0007669"/>
    <property type="project" value="UniProtKB-SubCell"/>
</dbReference>
<dbReference type="Proteomes" id="UP000694545">
    <property type="component" value="Unplaced"/>
</dbReference>
<protein>
    <recommendedName>
        <fullName evidence="5">C-type lectin domain-containing protein</fullName>
    </recommendedName>
</protein>
<organism evidence="3 4">
    <name type="scientific">Varanus komodoensis</name>
    <name type="common">Komodo dragon</name>
    <dbReference type="NCBI Taxonomy" id="61221"/>
    <lineage>
        <taxon>Eukaryota</taxon>
        <taxon>Metazoa</taxon>
        <taxon>Chordata</taxon>
        <taxon>Craniata</taxon>
        <taxon>Vertebrata</taxon>
        <taxon>Euteleostomi</taxon>
        <taxon>Lepidosauria</taxon>
        <taxon>Squamata</taxon>
        <taxon>Bifurcata</taxon>
        <taxon>Unidentata</taxon>
        <taxon>Episquamata</taxon>
        <taxon>Toxicofera</taxon>
        <taxon>Anguimorpha</taxon>
        <taxon>Paleoanguimorpha</taxon>
        <taxon>Varanoidea</taxon>
        <taxon>Varanidae</taxon>
        <taxon>Varanus</taxon>
    </lineage>
</organism>
<evidence type="ECO:0000313" key="4">
    <source>
        <dbReference type="Proteomes" id="UP000694545"/>
    </source>
</evidence>